<keyword evidence="1" id="KW-0175">Coiled coil</keyword>
<dbReference type="InterPro" id="IPR036145">
    <property type="entry name" value="MinC_C_sf"/>
</dbReference>
<dbReference type="AlphaFoldDB" id="A0AA94JEL1"/>
<sequence>MSAKPSDNIRFQCDGNDVYVFVSASNSSIKAEHLKQAFQLSEFASAQPLDRNTFDNIAKNFSEWHQQRKRKPSENYSQEVAVIVDARLTITIDDDDMLATASVTSAWGGEPLTRPRLLAELKSCNISTGIQRTGINQILQHCIEAPAGTTIEVIIAKGRPPIHGKNARFEALVEDARKRILKPQEREDGTVDMRDLGKQITVDKGDALMRRLPPEGGRDGFTIKGETLPAEGGDDIALAAGEGTEISDQDPDLLVATKVGMPWFTHNSANVDDVLTLKAVDVATGHVDFKGSVVISGSVTEGMRVNASGDITVAGYVDSAELSAGGNITIRKGCIGHISKEDEQLVLDNENFIPTLSSKLSAGGSIWCAYAQYAYLESGQGIIVDKQLTHCHVITAGPAEIGGNDKQARGKIIGGTFETCAPVFAGQLGARAGTRTRFILSPPPPDESTLDALQSLTQNLKLTLKKLKRLKMGLSRCNALEDEQQRIQHTRTLIKAIRHEQRKLQSLKDDIAVIKASADQHPTLRVIAAKEVFPGVKFIHENKKLQMKEHRGGTLFMLQDHQLRMDILR</sequence>
<evidence type="ECO:0000313" key="3">
    <source>
        <dbReference type="EMBL" id="RUO45285.1"/>
    </source>
</evidence>
<dbReference type="GO" id="GO:0000902">
    <property type="term" value="P:cell morphogenesis"/>
    <property type="evidence" value="ECO:0007669"/>
    <property type="project" value="InterPro"/>
</dbReference>
<reference evidence="4" key="1">
    <citation type="journal article" date="2018" name="Front. Microbiol.">
        <title>Genome-Based Analysis Reveals the Taxonomy and Diversity of the Family Idiomarinaceae.</title>
        <authorList>
            <person name="Liu Y."/>
            <person name="Lai Q."/>
            <person name="Shao Z."/>
        </authorList>
    </citation>
    <scope>NUCLEOTIDE SEQUENCE [LARGE SCALE GENOMIC DNA]</scope>
    <source>
        <strain evidence="4">SN-14</strain>
    </source>
</reference>
<name>A0AA94JEL1_9GAMM</name>
<dbReference type="InterPro" id="IPR005646">
    <property type="entry name" value="FapA"/>
</dbReference>
<dbReference type="SUPFAM" id="SSF63848">
    <property type="entry name" value="Cell-division inhibitor MinC, C-terminal domain"/>
    <property type="match status" value="1"/>
</dbReference>
<evidence type="ECO:0000259" key="2">
    <source>
        <dbReference type="Pfam" id="PF20250"/>
    </source>
</evidence>
<dbReference type="RefSeq" id="WP_126819629.1">
    <property type="nucleotide sequence ID" value="NZ_PIPS01000001.1"/>
</dbReference>
<accession>A0AA94JEL1</accession>
<dbReference type="InterPro" id="IPR046866">
    <property type="entry name" value="FapA_N"/>
</dbReference>
<evidence type="ECO:0000256" key="1">
    <source>
        <dbReference type="SAM" id="Coils"/>
    </source>
</evidence>
<organism evidence="3 4">
    <name type="scientific">Idiomarina aquatica</name>
    <dbReference type="NCBI Taxonomy" id="1327752"/>
    <lineage>
        <taxon>Bacteria</taxon>
        <taxon>Pseudomonadati</taxon>
        <taxon>Pseudomonadota</taxon>
        <taxon>Gammaproteobacteria</taxon>
        <taxon>Alteromonadales</taxon>
        <taxon>Idiomarinaceae</taxon>
        <taxon>Idiomarina</taxon>
    </lineage>
</organism>
<feature type="domain" description="Flagellar Assembly Protein A N-terminal region" evidence="2">
    <location>
        <begin position="89"/>
        <end position="266"/>
    </location>
</feature>
<dbReference type="PANTHER" id="PTHR38032">
    <property type="entry name" value="POLYMERASE-RELATED"/>
    <property type="match status" value="1"/>
</dbReference>
<dbReference type="InterPro" id="IPR046865">
    <property type="entry name" value="FapA_b_solenoid"/>
</dbReference>
<gene>
    <name evidence="3" type="ORF">CWE23_04545</name>
</gene>
<feature type="coiled-coil region" evidence="1">
    <location>
        <begin position="450"/>
        <end position="517"/>
    </location>
</feature>
<dbReference type="Pfam" id="PF20250">
    <property type="entry name" value="FapA_N"/>
    <property type="match status" value="1"/>
</dbReference>
<evidence type="ECO:0000313" key="4">
    <source>
        <dbReference type="Proteomes" id="UP000286680"/>
    </source>
</evidence>
<keyword evidence="4" id="KW-1185">Reference proteome</keyword>
<dbReference type="Pfam" id="PF03961">
    <property type="entry name" value="FapA"/>
    <property type="match status" value="1"/>
</dbReference>
<dbReference type="EMBL" id="PIPS01000001">
    <property type="protein sequence ID" value="RUO45285.1"/>
    <property type="molecule type" value="Genomic_DNA"/>
</dbReference>
<proteinExistence type="predicted"/>
<comment type="caution">
    <text evidence="3">The sequence shown here is derived from an EMBL/GenBank/DDBJ whole genome shotgun (WGS) entry which is preliminary data.</text>
</comment>
<dbReference type="Proteomes" id="UP000286680">
    <property type="component" value="Unassembled WGS sequence"/>
</dbReference>
<dbReference type="PANTHER" id="PTHR38032:SF1">
    <property type="entry name" value="RNA-BINDING PROTEIN KHPB N-TERMINAL DOMAIN-CONTAINING PROTEIN"/>
    <property type="match status" value="1"/>
</dbReference>
<protein>
    <submittedName>
        <fullName evidence="3">DUF342 domain-containing protein</fullName>
    </submittedName>
</protein>